<evidence type="ECO:0000256" key="4">
    <source>
        <dbReference type="ARBA" id="ARBA00022525"/>
    </source>
</evidence>
<evidence type="ECO:0000313" key="8">
    <source>
        <dbReference type="EMBL" id="JAT19893.1"/>
    </source>
</evidence>
<dbReference type="Gene3D" id="2.10.90.10">
    <property type="entry name" value="Cystine-knot cytokines"/>
    <property type="match status" value="1"/>
</dbReference>
<evidence type="ECO:0000256" key="3">
    <source>
        <dbReference type="ARBA" id="ARBA00022473"/>
    </source>
</evidence>
<dbReference type="EMBL" id="GEBQ01006803">
    <property type="protein sequence ID" value="JAT33174.1"/>
    <property type="molecule type" value="Transcribed_RNA"/>
</dbReference>
<evidence type="ECO:0008006" key="10">
    <source>
        <dbReference type="Google" id="ProtNLM"/>
    </source>
</evidence>
<dbReference type="GO" id="GO:0009953">
    <property type="term" value="P:dorsal/ventral pattern formation"/>
    <property type="evidence" value="ECO:0007669"/>
    <property type="project" value="TreeGrafter"/>
</dbReference>
<keyword evidence="5" id="KW-0732">Signal</keyword>
<dbReference type="Gene3D" id="1.10.287.520">
    <property type="entry name" value="Helix hairpin bin"/>
    <property type="match status" value="1"/>
</dbReference>
<evidence type="ECO:0000313" key="9">
    <source>
        <dbReference type="EMBL" id="JAT33174.1"/>
    </source>
</evidence>
<comment type="subcellular location">
    <subcellularLocation>
        <location evidence="1">Secreted</location>
    </subcellularLocation>
</comment>
<gene>
    <name evidence="9" type="ORF">g.24160</name>
    <name evidence="8" type="ORF">g.24161</name>
</gene>
<proteinExistence type="inferred from homology"/>
<dbReference type="EMBL" id="GEBQ01020084">
    <property type="protein sequence ID" value="JAT19893.1"/>
    <property type="molecule type" value="Transcribed_RNA"/>
</dbReference>
<dbReference type="GO" id="GO:0005615">
    <property type="term" value="C:extracellular space"/>
    <property type="evidence" value="ECO:0007669"/>
    <property type="project" value="TreeGrafter"/>
</dbReference>
<organism evidence="9">
    <name type="scientific">Graphocephala atropunctata</name>
    <dbReference type="NCBI Taxonomy" id="36148"/>
    <lineage>
        <taxon>Eukaryota</taxon>
        <taxon>Metazoa</taxon>
        <taxon>Ecdysozoa</taxon>
        <taxon>Arthropoda</taxon>
        <taxon>Hexapoda</taxon>
        <taxon>Insecta</taxon>
        <taxon>Pterygota</taxon>
        <taxon>Neoptera</taxon>
        <taxon>Paraneoptera</taxon>
        <taxon>Hemiptera</taxon>
        <taxon>Auchenorrhyncha</taxon>
        <taxon>Membracoidea</taxon>
        <taxon>Cicadellidae</taxon>
        <taxon>Cicadellinae</taxon>
        <taxon>Cicadellini</taxon>
        <taxon>Graphocephala</taxon>
    </lineage>
</organism>
<keyword evidence="4" id="KW-0964">Secreted</keyword>
<feature type="transmembrane region" description="Helical" evidence="7">
    <location>
        <begin position="42"/>
        <end position="63"/>
    </location>
</feature>
<evidence type="ECO:0000256" key="1">
    <source>
        <dbReference type="ARBA" id="ARBA00004613"/>
    </source>
</evidence>
<dbReference type="SUPFAM" id="SSF57501">
    <property type="entry name" value="Cystine-knot cytokines"/>
    <property type="match status" value="1"/>
</dbReference>
<evidence type="ECO:0000256" key="6">
    <source>
        <dbReference type="SAM" id="MobiDB-lite"/>
    </source>
</evidence>
<comment type="similarity">
    <text evidence="2">Belongs to the noggin family.</text>
</comment>
<dbReference type="InterPro" id="IPR008717">
    <property type="entry name" value="Noggin"/>
</dbReference>
<evidence type="ECO:0000256" key="5">
    <source>
        <dbReference type="ARBA" id="ARBA00022729"/>
    </source>
</evidence>
<keyword evidence="7" id="KW-0472">Membrane</keyword>
<keyword evidence="3" id="KW-0217">Developmental protein</keyword>
<dbReference type="GO" id="GO:0030514">
    <property type="term" value="P:negative regulation of BMP signaling pathway"/>
    <property type="evidence" value="ECO:0007669"/>
    <property type="project" value="InterPro"/>
</dbReference>
<dbReference type="AlphaFoldDB" id="A0A1B6MBC2"/>
<feature type="region of interest" description="Disordered" evidence="6">
    <location>
        <begin position="64"/>
        <end position="90"/>
    </location>
</feature>
<protein>
    <recommendedName>
        <fullName evidence="10">Noggin</fullName>
    </recommendedName>
</protein>
<name>A0A1B6MBC2_9HEMI</name>
<reference evidence="9" key="1">
    <citation type="submission" date="2015-11" db="EMBL/GenBank/DDBJ databases">
        <title>De novo transcriptome assembly of four potential Pierce s Disease insect vectors from Arizona vineyards.</title>
        <authorList>
            <person name="Tassone E.E."/>
        </authorList>
    </citation>
    <scope>NUCLEOTIDE SEQUENCE</scope>
</reference>
<dbReference type="PANTHER" id="PTHR10494">
    <property type="entry name" value="BONE MORPHOGENETIC PROTEIN INHIBITOR, NOGGIN"/>
    <property type="match status" value="1"/>
</dbReference>
<accession>A0A1B6MBC2</accession>
<feature type="compositionally biased region" description="Basic and acidic residues" evidence="6">
    <location>
        <begin position="68"/>
        <end position="84"/>
    </location>
</feature>
<feature type="non-terminal residue" evidence="9">
    <location>
        <position position="1"/>
    </location>
</feature>
<dbReference type="GO" id="GO:0045596">
    <property type="term" value="P:negative regulation of cell differentiation"/>
    <property type="evidence" value="ECO:0007669"/>
    <property type="project" value="InterPro"/>
</dbReference>
<keyword evidence="7" id="KW-1133">Transmembrane helix</keyword>
<dbReference type="InterPro" id="IPR029034">
    <property type="entry name" value="Cystine-knot_cytokine"/>
</dbReference>
<sequence length="292" mass="33612">ERARVRATRAPCRCVAPSENRPTTNHGIIFNPTRPFLIKMDVGVLLLRLFSAFLLASLCSSLSADQRPSPHDLGLRPAGPHEEAPPPDLIEDTNRFHDPRPSELNSTLLRYKLGRNLDPAFMSVVRPRETQDFYNHSEFLFRRNRRGRLVPVGDMPRYLKDTDFKFIRLPDGSKLRTKVTSKLKKKLQQFLWAYTSCPVSYRWKDLGLRFWPRWLKEGHCLAGKTSCSIPPGMKCRPSSTVHKTILRWHCRPMVFTNAALQPQQRICQWIKVEYPIVTQCSCAPPGINNSYS</sequence>
<evidence type="ECO:0000256" key="2">
    <source>
        <dbReference type="ARBA" id="ARBA00007480"/>
    </source>
</evidence>
<evidence type="ECO:0000256" key="7">
    <source>
        <dbReference type="SAM" id="Phobius"/>
    </source>
</evidence>
<keyword evidence="7" id="KW-0812">Transmembrane</keyword>
<dbReference type="PANTHER" id="PTHR10494:SF6">
    <property type="entry name" value="NOGGIN"/>
    <property type="match status" value="1"/>
</dbReference>
<dbReference type="Pfam" id="PF05806">
    <property type="entry name" value="Noggin"/>
    <property type="match status" value="1"/>
</dbReference>